<organism evidence="1 2">
    <name type="scientific">Armillaria borealis</name>
    <dbReference type="NCBI Taxonomy" id="47425"/>
    <lineage>
        <taxon>Eukaryota</taxon>
        <taxon>Fungi</taxon>
        <taxon>Dikarya</taxon>
        <taxon>Basidiomycota</taxon>
        <taxon>Agaricomycotina</taxon>
        <taxon>Agaricomycetes</taxon>
        <taxon>Agaricomycetidae</taxon>
        <taxon>Agaricales</taxon>
        <taxon>Marasmiineae</taxon>
        <taxon>Physalacriaceae</taxon>
        <taxon>Armillaria</taxon>
    </lineage>
</organism>
<gene>
    <name evidence="1" type="ORF">EV421DRAFT_1743892</name>
</gene>
<proteinExistence type="predicted"/>
<dbReference type="AlphaFoldDB" id="A0AA39IUB1"/>
<comment type="caution">
    <text evidence="1">The sequence shown here is derived from an EMBL/GenBank/DDBJ whole genome shotgun (WGS) entry which is preliminary data.</text>
</comment>
<evidence type="ECO:0000313" key="2">
    <source>
        <dbReference type="Proteomes" id="UP001175226"/>
    </source>
</evidence>
<protein>
    <submittedName>
        <fullName evidence="1">Uncharacterized protein</fullName>
    </submittedName>
</protein>
<accession>A0AA39IUB1</accession>
<name>A0AA39IUB1_9AGAR</name>
<sequence length="143" mass="16394">MFKKDVPPFTALQFMQSFNRGSQMGMHPLLLWQNQWSIFFQHLDDAFETSVKSCLSKDDWSILVACQMGIGAYRYLQGNHLLEADVSEWSIAPTLRVEPDTIRVFQEKHVAYTEEASRLVISDLCGDLDGIGVAIEKFRDDFL</sequence>
<reference evidence="1" key="1">
    <citation type="submission" date="2023-06" db="EMBL/GenBank/DDBJ databases">
        <authorList>
            <consortium name="Lawrence Berkeley National Laboratory"/>
            <person name="Ahrendt S."/>
            <person name="Sahu N."/>
            <person name="Indic B."/>
            <person name="Wong-Bajracharya J."/>
            <person name="Merenyi Z."/>
            <person name="Ke H.-M."/>
            <person name="Monk M."/>
            <person name="Kocsube S."/>
            <person name="Drula E."/>
            <person name="Lipzen A."/>
            <person name="Balint B."/>
            <person name="Henrissat B."/>
            <person name="Andreopoulos B."/>
            <person name="Martin F.M."/>
            <person name="Harder C.B."/>
            <person name="Rigling D."/>
            <person name="Ford K.L."/>
            <person name="Foster G.D."/>
            <person name="Pangilinan J."/>
            <person name="Papanicolaou A."/>
            <person name="Barry K."/>
            <person name="LaButti K."/>
            <person name="Viragh M."/>
            <person name="Koriabine M."/>
            <person name="Yan M."/>
            <person name="Riley R."/>
            <person name="Champramary S."/>
            <person name="Plett K.L."/>
            <person name="Tsai I.J."/>
            <person name="Slot J."/>
            <person name="Sipos G."/>
            <person name="Plett J."/>
            <person name="Nagy L.G."/>
            <person name="Grigoriev I.V."/>
        </authorList>
    </citation>
    <scope>NUCLEOTIDE SEQUENCE</scope>
    <source>
        <strain evidence="1">FPL87.14</strain>
    </source>
</reference>
<dbReference type="EMBL" id="JAUEPT010000141">
    <property type="protein sequence ID" value="KAK0430600.1"/>
    <property type="molecule type" value="Genomic_DNA"/>
</dbReference>
<keyword evidence="2" id="KW-1185">Reference proteome</keyword>
<dbReference type="Proteomes" id="UP001175226">
    <property type="component" value="Unassembled WGS sequence"/>
</dbReference>
<evidence type="ECO:0000313" key="1">
    <source>
        <dbReference type="EMBL" id="KAK0430600.1"/>
    </source>
</evidence>